<proteinExistence type="predicted"/>
<name>A0A1G1ZE16_9BACT</name>
<organism evidence="1 2">
    <name type="scientific">Candidatus Colwellbacteria bacterium RIFCSPLOWO2_12_FULL_46_17</name>
    <dbReference type="NCBI Taxonomy" id="1797695"/>
    <lineage>
        <taxon>Bacteria</taxon>
        <taxon>Candidatus Colwelliibacteriota</taxon>
    </lineage>
</organism>
<reference evidence="1 2" key="1">
    <citation type="journal article" date="2016" name="Nat. Commun.">
        <title>Thousands of microbial genomes shed light on interconnected biogeochemical processes in an aquifer system.</title>
        <authorList>
            <person name="Anantharaman K."/>
            <person name="Brown C.T."/>
            <person name="Hug L.A."/>
            <person name="Sharon I."/>
            <person name="Castelle C.J."/>
            <person name="Probst A.J."/>
            <person name="Thomas B.C."/>
            <person name="Singh A."/>
            <person name="Wilkins M.J."/>
            <person name="Karaoz U."/>
            <person name="Brodie E.L."/>
            <person name="Williams K.H."/>
            <person name="Hubbard S.S."/>
            <person name="Banfield J.F."/>
        </authorList>
    </citation>
    <scope>NUCLEOTIDE SEQUENCE [LARGE SCALE GENOMIC DNA]</scope>
</reference>
<evidence type="ECO:0000313" key="2">
    <source>
        <dbReference type="Proteomes" id="UP000177801"/>
    </source>
</evidence>
<comment type="caution">
    <text evidence="1">The sequence shown here is derived from an EMBL/GenBank/DDBJ whole genome shotgun (WGS) entry which is preliminary data.</text>
</comment>
<protein>
    <submittedName>
        <fullName evidence="1">Uncharacterized protein</fullName>
    </submittedName>
</protein>
<dbReference type="AlphaFoldDB" id="A0A1G1ZE16"/>
<dbReference type="EMBL" id="MHJD01000005">
    <property type="protein sequence ID" value="OGY62669.1"/>
    <property type="molecule type" value="Genomic_DNA"/>
</dbReference>
<evidence type="ECO:0000313" key="1">
    <source>
        <dbReference type="EMBL" id="OGY62669.1"/>
    </source>
</evidence>
<dbReference type="Proteomes" id="UP000177801">
    <property type="component" value="Unassembled WGS sequence"/>
</dbReference>
<gene>
    <name evidence="1" type="ORF">A3G58_00680</name>
</gene>
<accession>A0A1G1ZE16</accession>
<sequence length="216" mass="23624">MPLLVTSNLLAVILLVILGLSGLVSTFRWVGVTYTHRRRIAVFKLPSDKVKDLKSVLNSVGGQFTLEVAVSQLGKAKSFYLTLPVKRAKEVAAKFDAEKAEDYELYYPGGAVVGAYAVHEGSPLKFNINAIDFSEINEIGEGAVVQVVVSKKTRKGFVVNLRTLISAPSSYQAKEIFSRIKTSLPGAKLREVKSGEFVDSVNKRLFDDKEAVTLSL</sequence>